<sequence length="110" mass="12934">MRDQGRHEFKGEVIEVKDCLYLLWICILHLRFGICLHLFISKAFFTLHINIAIYIAEGNQKVLLIENTWFIVLYLSHITTSPFSFNLNPTSHQHHVQVQHQIRSHTPKKG</sequence>
<comment type="caution">
    <text evidence="2">The sequence shown here is derived from an EMBL/GenBank/DDBJ whole genome shotgun (WGS) entry which is preliminary data.</text>
</comment>
<keyword evidence="1" id="KW-0472">Membrane</keyword>
<evidence type="ECO:0000313" key="3">
    <source>
        <dbReference type="Proteomes" id="UP001642540"/>
    </source>
</evidence>
<feature type="transmembrane region" description="Helical" evidence="1">
    <location>
        <begin position="21"/>
        <end position="40"/>
    </location>
</feature>
<dbReference type="EMBL" id="CAXLJM020000024">
    <property type="protein sequence ID" value="CAL8091809.1"/>
    <property type="molecule type" value="Genomic_DNA"/>
</dbReference>
<protein>
    <submittedName>
        <fullName evidence="2">Uncharacterized protein</fullName>
    </submittedName>
</protein>
<reference evidence="2 3" key="1">
    <citation type="submission" date="2024-08" db="EMBL/GenBank/DDBJ databases">
        <authorList>
            <person name="Cucini C."/>
            <person name="Frati F."/>
        </authorList>
    </citation>
    <scope>NUCLEOTIDE SEQUENCE [LARGE SCALE GENOMIC DNA]</scope>
</reference>
<evidence type="ECO:0000256" key="1">
    <source>
        <dbReference type="SAM" id="Phobius"/>
    </source>
</evidence>
<proteinExistence type="predicted"/>
<keyword evidence="3" id="KW-1185">Reference proteome</keyword>
<keyword evidence="1" id="KW-1133">Transmembrane helix</keyword>
<gene>
    <name evidence="2" type="ORF">ODALV1_LOCUS8033</name>
</gene>
<evidence type="ECO:0000313" key="2">
    <source>
        <dbReference type="EMBL" id="CAL8091809.1"/>
    </source>
</evidence>
<dbReference type="Proteomes" id="UP001642540">
    <property type="component" value="Unassembled WGS sequence"/>
</dbReference>
<keyword evidence="1" id="KW-0812">Transmembrane</keyword>
<name>A0ABP1Q8W1_9HEXA</name>
<accession>A0ABP1Q8W1</accession>
<organism evidence="2 3">
    <name type="scientific">Orchesella dallaii</name>
    <dbReference type="NCBI Taxonomy" id="48710"/>
    <lineage>
        <taxon>Eukaryota</taxon>
        <taxon>Metazoa</taxon>
        <taxon>Ecdysozoa</taxon>
        <taxon>Arthropoda</taxon>
        <taxon>Hexapoda</taxon>
        <taxon>Collembola</taxon>
        <taxon>Entomobryomorpha</taxon>
        <taxon>Entomobryoidea</taxon>
        <taxon>Orchesellidae</taxon>
        <taxon>Orchesellinae</taxon>
        <taxon>Orchesella</taxon>
    </lineage>
</organism>